<feature type="chain" id="PRO_5010366078" evidence="1">
    <location>
        <begin position="30"/>
        <end position="101"/>
    </location>
</feature>
<dbReference type="AlphaFoldDB" id="A0A1S1P1V7"/>
<evidence type="ECO:0000313" key="3">
    <source>
        <dbReference type="Proteomes" id="UP000180215"/>
    </source>
</evidence>
<keyword evidence="1" id="KW-0732">Signal</keyword>
<dbReference type="EMBL" id="MNAO01000306">
    <property type="protein sequence ID" value="OHV15261.1"/>
    <property type="molecule type" value="Genomic_DNA"/>
</dbReference>
<feature type="non-terminal residue" evidence="2">
    <location>
        <position position="101"/>
    </location>
</feature>
<accession>A0A1S1P1V7</accession>
<sequence>MMKRILFAVAAVTFAAFLHLLPMSKPANAAPLGLAPASALAGDAGTVQTVQHWHHHHRRHHHHHGWGHRHHHGWGHHHHYRRHHHHGWGHHHHHHRRHHHF</sequence>
<name>A0A1S1P1V7_METEX</name>
<protein>
    <submittedName>
        <fullName evidence="2">Uncharacterized protein</fullName>
    </submittedName>
</protein>
<evidence type="ECO:0000313" key="2">
    <source>
        <dbReference type="EMBL" id="OHV15261.1"/>
    </source>
</evidence>
<feature type="signal peptide" evidence="1">
    <location>
        <begin position="1"/>
        <end position="29"/>
    </location>
</feature>
<organism evidence="2 3">
    <name type="scientific">Methylorubrum extorquens</name>
    <name type="common">Methylobacterium dichloromethanicum</name>
    <name type="synonym">Methylobacterium extorquens</name>
    <dbReference type="NCBI Taxonomy" id="408"/>
    <lineage>
        <taxon>Bacteria</taxon>
        <taxon>Pseudomonadati</taxon>
        <taxon>Pseudomonadota</taxon>
        <taxon>Alphaproteobacteria</taxon>
        <taxon>Hyphomicrobiales</taxon>
        <taxon>Methylobacteriaceae</taxon>
        <taxon>Methylorubrum</taxon>
    </lineage>
</organism>
<gene>
    <name evidence="2" type="ORF">BK022_20280</name>
</gene>
<reference evidence="2 3" key="1">
    <citation type="submission" date="2016-10" db="EMBL/GenBank/DDBJ databases">
        <title>Draft genome sequence of Methylobacterium extorquens CP3, a seed endophyte of Crotalaria pumila with plant growth-promoting and metal tolerance properties.</title>
        <authorList>
            <person name="Sanchez-Lopez A.S."/>
            <person name="Van Hamme J.D."/>
            <person name="Thijs S."/>
            <person name="Mcammond B.M."/>
            <person name="Stevens V."/>
            <person name="Gonzalez-Chavez M.D.C."/>
            <person name="Vangronsveld J."/>
        </authorList>
    </citation>
    <scope>NUCLEOTIDE SEQUENCE [LARGE SCALE GENOMIC DNA]</scope>
    <source>
        <strain evidence="2 3">CP3</strain>
    </source>
</reference>
<proteinExistence type="predicted"/>
<dbReference type="Proteomes" id="UP000180215">
    <property type="component" value="Unassembled WGS sequence"/>
</dbReference>
<evidence type="ECO:0000256" key="1">
    <source>
        <dbReference type="SAM" id="SignalP"/>
    </source>
</evidence>
<comment type="caution">
    <text evidence="2">The sequence shown here is derived from an EMBL/GenBank/DDBJ whole genome shotgun (WGS) entry which is preliminary data.</text>
</comment>